<keyword evidence="10" id="KW-1185">Reference proteome</keyword>
<dbReference type="PANTHER" id="PTHR46146:SF23">
    <property type="entry name" value="PROTEIN KINASE DOMAIN-CONTAINING PROTEIN"/>
    <property type="match status" value="1"/>
</dbReference>
<dbReference type="PROSITE" id="PS00107">
    <property type="entry name" value="PROTEIN_KINASE_ATP"/>
    <property type="match status" value="1"/>
</dbReference>
<evidence type="ECO:0000256" key="6">
    <source>
        <dbReference type="RuleBase" id="RU000304"/>
    </source>
</evidence>
<sequence length="472" mass="52311">MGYLSCKLRSAVVESHRRERKPPSVQIFSFEDLENATRGFSVEMLLGKGSHGCVYKAVLSNGTQVAVKRPSYGRRMLDDEAAFDNEIRILSKLNNPRLVRLLGFCHDSNREKLLVVELMHNGNFHDILHESHEPMPWSKRLHVALQTAKALCDIHSISPPLIHRDIKSSNILIDSHGNAKLGDFGLALWCHDGSTSTPPAGTLGYLDPEYTTPEMLSTKNDVFSFGILLLEIMSGRNAIDVNHNPPSIVDWALPLIKTGKALAVCDPRLGPPKSASCWKQLANLAARCVRDRSSRRPEMVDVAQQLQVISRRLGSSMFNGIALKIKSRRSQCKHKESSIVEHKTPSLQYTKSYKKGNQRSLKVYDENRTSSGRSVNTDALKNPSVSGYKNDQSECVDSQPTTIAEAYIVNLKSHGKGRLFDLFEEATQPRGSEQALSINVSVMPLQCQKAVQPGGSGSGVKEFQEAISCWAH</sequence>
<keyword evidence="6" id="KW-0723">Serine/threonine-protein kinase</keyword>
<comment type="caution">
    <text evidence="9">The sequence shown here is derived from an EMBL/GenBank/DDBJ whole genome shotgun (WGS) entry which is preliminary data.</text>
</comment>
<dbReference type="InterPro" id="IPR000719">
    <property type="entry name" value="Prot_kinase_dom"/>
</dbReference>
<evidence type="ECO:0000256" key="7">
    <source>
        <dbReference type="SAM" id="MobiDB-lite"/>
    </source>
</evidence>
<evidence type="ECO:0000256" key="3">
    <source>
        <dbReference type="ARBA" id="ARBA00022777"/>
    </source>
</evidence>
<dbReference type="Proteomes" id="UP000886520">
    <property type="component" value="Chromosome 4"/>
</dbReference>
<keyword evidence="3" id="KW-0418">Kinase</keyword>
<dbReference type="SUPFAM" id="SSF56112">
    <property type="entry name" value="Protein kinase-like (PK-like)"/>
    <property type="match status" value="1"/>
</dbReference>
<dbReference type="EMBL" id="JABFUD020000004">
    <property type="protein sequence ID" value="KAI5081254.1"/>
    <property type="molecule type" value="Genomic_DNA"/>
</dbReference>
<dbReference type="GO" id="GO:0005524">
    <property type="term" value="F:ATP binding"/>
    <property type="evidence" value="ECO:0007669"/>
    <property type="project" value="UniProtKB-UniRule"/>
</dbReference>
<dbReference type="PROSITE" id="PS00108">
    <property type="entry name" value="PROTEIN_KINASE_ST"/>
    <property type="match status" value="1"/>
</dbReference>
<evidence type="ECO:0000256" key="1">
    <source>
        <dbReference type="ARBA" id="ARBA00022679"/>
    </source>
</evidence>
<feature type="binding site" evidence="5">
    <location>
        <position position="68"/>
    </location>
    <ligand>
        <name>ATP</name>
        <dbReference type="ChEBI" id="CHEBI:30616"/>
    </ligand>
</feature>
<evidence type="ECO:0000256" key="2">
    <source>
        <dbReference type="ARBA" id="ARBA00022741"/>
    </source>
</evidence>
<protein>
    <recommendedName>
        <fullName evidence="8">Protein kinase domain-containing protein</fullName>
    </recommendedName>
</protein>
<keyword evidence="1" id="KW-0808">Transferase</keyword>
<feature type="domain" description="Protein kinase" evidence="8">
    <location>
        <begin position="40"/>
        <end position="309"/>
    </location>
</feature>
<dbReference type="InterPro" id="IPR008271">
    <property type="entry name" value="Ser/Thr_kinase_AS"/>
</dbReference>
<dbReference type="Pfam" id="PF00069">
    <property type="entry name" value="Pkinase"/>
    <property type="match status" value="1"/>
</dbReference>
<dbReference type="OrthoDB" id="4062651at2759"/>
<organism evidence="9 10">
    <name type="scientific">Adiantum capillus-veneris</name>
    <name type="common">Maidenhair fern</name>
    <dbReference type="NCBI Taxonomy" id="13818"/>
    <lineage>
        <taxon>Eukaryota</taxon>
        <taxon>Viridiplantae</taxon>
        <taxon>Streptophyta</taxon>
        <taxon>Embryophyta</taxon>
        <taxon>Tracheophyta</taxon>
        <taxon>Polypodiopsida</taxon>
        <taxon>Polypodiidae</taxon>
        <taxon>Polypodiales</taxon>
        <taxon>Pteridineae</taxon>
        <taxon>Pteridaceae</taxon>
        <taxon>Vittarioideae</taxon>
        <taxon>Adiantum</taxon>
    </lineage>
</organism>
<keyword evidence="2 5" id="KW-0547">Nucleotide-binding</keyword>
<dbReference type="PROSITE" id="PS50011">
    <property type="entry name" value="PROTEIN_KINASE_DOM"/>
    <property type="match status" value="1"/>
</dbReference>
<dbReference type="InterPro" id="IPR017441">
    <property type="entry name" value="Protein_kinase_ATP_BS"/>
</dbReference>
<keyword evidence="4 5" id="KW-0067">ATP-binding</keyword>
<accession>A0A9D4V7J5</accession>
<proteinExistence type="inferred from homology"/>
<gene>
    <name evidence="9" type="ORF">GOP47_0004437</name>
</gene>
<evidence type="ECO:0000256" key="4">
    <source>
        <dbReference type="ARBA" id="ARBA00022840"/>
    </source>
</evidence>
<evidence type="ECO:0000256" key="5">
    <source>
        <dbReference type="PROSITE-ProRule" id="PRU10141"/>
    </source>
</evidence>
<dbReference type="PANTHER" id="PTHR46146">
    <property type="entry name" value="SERINE/THREONINE-PROTEIN KINASE-LIKE PROTEIN CCR4"/>
    <property type="match status" value="1"/>
</dbReference>
<dbReference type="InterPro" id="IPR011009">
    <property type="entry name" value="Kinase-like_dom_sf"/>
</dbReference>
<dbReference type="Gene3D" id="1.10.510.10">
    <property type="entry name" value="Transferase(Phosphotransferase) domain 1"/>
    <property type="match status" value="1"/>
</dbReference>
<feature type="region of interest" description="Disordered" evidence="7">
    <location>
        <begin position="366"/>
        <end position="394"/>
    </location>
</feature>
<feature type="compositionally biased region" description="Polar residues" evidence="7">
    <location>
        <begin position="369"/>
        <end position="394"/>
    </location>
</feature>
<dbReference type="AlphaFoldDB" id="A0A9D4V7J5"/>
<dbReference type="GO" id="GO:0004674">
    <property type="term" value="F:protein serine/threonine kinase activity"/>
    <property type="evidence" value="ECO:0007669"/>
    <property type="project" value="UniProtKB-KW"/>
</dbReference>
<comment type="similarity">
    <text evidence="6">Belongs to the protein kinase superfamily.</text>
</comment>
<evidence type="ECO:0000313" key="9">
    <source>
        <dbReference type="EMBL" id="KAI5081254.1"/>
    </source>
</evidence>
<dbReference type="Gene3D" id="3.30.200.20">
    <property type="entry name" value="Phosphorylase Kinase, domain 1"/>
    <property type="match status" value="1"/>
</dbReference>
<evidence type="ECO:0000259" key="8">
    <source>
        <dbReference type="PROSITE" id="PS50011"/>
    </source>
</evidence>
<dbReference type="SMART" id="SM00220">
    <property type="entry name" value="S_TKc"/>
    <property type="match status" value="1"/>
</dbReference>
<evidence type="ECO:0000313" key="10">
    <source>
        <dbReference type="Proteomes" id="UP000886520"/>
    </source>
</evidence>
<reference evidence="9" key="1">
    <citation type="submission" date="2021-01" db="EMBL/GenBank/DDBJ databases">
        <title>Adiantum capillus-veneris genome.</title>
        <authorList>
            <person name="Fang Y."/>
            <person name="Liao Q."/>
        </authorList>
    </citation>
    <scope>NUCLEOTIDE SEQUENCE</scope>
    <source>
        <strain evidence="9">H3</strain>
        <tissue evidence="9">Leaf</tissue>
    </source>
</reference>
<name>A0A9D4V7J5_ADICA</name>